<dbReference type="SMART" id="SM00471">
    <property type="entry name" value="HDc"/>
    <property type="match status" value="1"/>
</dbReference>
<keyword evidence="4" id="KW-1185">Reference proteome</keyword>
<dbReference type="RefSeq" id="WP_184308379.1">
    <property type="nucleotide sequence ID" value="NZ_JACHEN010000003.1"/>
</dbReference>
<proteinExistence type="predicted"/>
<name>A0A841KRG1_9FIRM</name>
<protein>
    <submittedName>
        <fullName evidence="3">Putative nucleotidyltransferase with HDIG domain</fullName>
    </submittedName>
</protein>
<dbReference type="EMBL" id="JACHEN010000003">
    <property type="protein sequence ID" value="MBB6214728.1"/>
    <property type="molecule type" value="Genomic_DNA"/>
</dbReference>
<dbReference type="NCBIfam" id="TIGR00277">
    <property type="entry name" value="HDIG"/>
    <property type="match status" value="1"/>
</dbReference>
<evidence type="ECO:0000313" key="4">
    <source>
        <dbReference type="Proteomes" id="UP000579281"/>
    </source>
</evidence>
<evidence type="ECO:0000259" key="2">
    <source>
        <dbReference type="PROSITE" id="PS51831"/>
    </source>
</evidence>
<dbReference type="InterPro" id="IPR003607">
    <property type="entry name" value="HD/PDEase_dom"/>
</dbReference>
<dbReference type="PROSITE" id="PS51831">
    <property type="entry name" value="HD"/>
    <property type="match status" value="1"/>
</dbReference>
<sequence length="214" mass="25223">MILILKKEQQEALDYLYQQLKEDELRIKRKRNTKEAFRHSAEGRFNHTMTVLYHAREILGKVVCSKEVVEMAVILHDIAKIADDANHEETGAVIAKGYLEQKGYGQAFTRQVIECIRLHNRKGETPTASIEAKVVQDADLLDKRVLHEMQHLQNKRLKEEERKKAYKRILKAYKKDLKDYADRANFPFVRLQILDVIDRMEKEIYQNKVKCQMI</sequence>
<dbReference type="SUPFAM" id="SSF109604">
    <property type="entry name" value="HD-domain/PDEase-like"/>
    <property type="match status" value="1"/>
</dbReference>
<keyword evidence="3" id="KW-0808">Transferase</keyword>
<evidence type="ECO:0000313" key="3">
    <source>
        <dbReference type="EMBL" id="MBB6214728.1"/>
    </source>
</evidence>
<gene>
    <name evidence="3" type="ORF">HNQ80_000811</name>
</gene>
<dbReference type="Gene3D" id="1.10.3210.10">
    <property type="entry name" value="Hypothetical protein af1432"/>
    <property type="match status" value="1"/>
</dbReference>
<dbReference type="CDD" id="cd00077">
    <property type="entry name" value="HDc"/>
    <property type="match status" value="1"/>
</dbReference>
<dbReference type="InterPro" id="IPR006675">
    <property type="entry name" value="HDIG_dom"/>
</dbReference>
<feature type="coiled-coil region" evidence="1">
    <location>
        <begin position="149"/>
        <end position="183"/>
    </location>
</feature>
<dbReference type="Pfam" id="PF01966">
    <property type="entry name" value="HD"/>
    <property type="match status" value="1"/>
</dbReference>
<feature type="domain" description="HD" evidence="2">
    <location>
        <begin position="44"/>
        <end position="144"/>
    </location>
</feature>
<evidence type="ECO:0000256" key="1">
    <source>
        <dbReference type="SAM" id="Coils"/>
    </source>
</evidence>
<comment type="caution">
    <text evidence="3">The sequence shown here is derived from an EMBL/GenBank/DDBJ whole genome shotgun (WGS) entry which is preliminary data.</text>
</comment>
<accession>A0A841KRG1</accession>
<dbReference type="Proteomes" id="UP000579281">
    <property type="component" value="Unassembled WGS sequence"/>
</dbReference>
<dbReference type="AlphaFoldDB" id="A0A841KRG1"/>
<dbReference type="GO" id="GO:0016740">
    <property type="term" value="F:transferase activity"/>
    <property type="evidence" value="ECO:0007669"/>
    <property type="project" value="UniProtKB-KW"/>
</dbReference>
<reference evidence="3 4" key="1">
    <citation type="submission" date="2020-08" db="EMBL/GenBank/DDBJ databases">
        <title>Genomic Encyclopedia of Type Strains, Phase IV (KMG-IV): sequencing the most valuable type-strain genomes for metagenomic binning, comparative biology and taxonomic classification.</title>
        <authorList>
            <person name="Goeker M."/>
        </authorList>
    </citation>
    <scope>NUCLEOTIDE SEQUENCE [LARGE SCALE GENOMIC DNA]</scope>
    <source>
        <strain evidence="3 4">DSM 103526</strain>
    </source>
</reference>
<organism evidence="3 4">
    <name type="scientific">Anaerosolibacter carboniphilus</name>
    <dbReference type="NCBI Taxonomy" id="1417629"/>
    <lineage>
        <taxon>Bacteria</taxon>
        <taxon>Bacillati</taxon>
        <taxon>Bacillota</taxon>
        <taxon>Clostridia</taxon>
        <taxon>Peptostreptococcales</taxon>
        <taxon>Thermotaleaceae</taxon>
        <taxon>Anaerosolibacter</taxon>
    </lineage>
</organism>
<keyword evidence="1" id="KW-0175">Coiled coil</keyword>
<dbReference type="InterPro" id="IPR006674">
    <property type="entry name" value="HD_domain"/>
</dbReference>